<gene>
    <name evidence="2" type="ORF">FMOSSE_LOCUS12411</name>
</gene>
<feature type="compositionally biased region" description="Basic and acidic residues" evidence="1">
    <location>
        <begin position="1"/>
        <end position="19"/>
    </location>
</feature>
<organism evidence="2 3">
    <name type="scientific">Funneliformis mosseae</name>
    <name type="common">Endomycorrhizal fungus</name>
    <name type="synonym">Glomus mosseae</name>
    <dbReference type="NCBI Taxonomy" id="27381"/>
    <lineage>
        <taxon>Eukaryota</taxon>
        <taxon>Fungi</taxon>
        <taxon>Fungi incertae sedis</taxon>
        <taxon>Mucoromycota</taxon>
        <taxon>Glomeromycotina</taxon>
        <taxon>Glomeromycetes</taxon>
        <taxon>Glomerales</taxon>
        <taxon>Glomeraceae</taxon>
        <taxon>Funneliformis</taxon>
    </lineage>
</organism>
<dbReference type="AlphaFoldDB" id="A0A9N9EGK4"/>
<dbReference type="EMBL" id="CAJVPP010005875">
    <property type="protein sequence ID" value="CAG8671032.1"/>
    <property type="molecule type" value="Genomic_DNA"/>
</dbReference>
<sequence>MNNFEKGKELEDESADRLDAVGVKNNKNGGDGGIDISGEAAITNLQSNARIGPIKLMSLQGCSPNVKTVIILVLWWRPLDIKESRTGARHNLDKRKRFMQ</sequence>
<evidence type="ECO:0000313" key="2">
    <source>
        <dbReference type="EMBL" id="CAG8671032.1"/>
    </source>
</evidence>
<evidence type="ECO:0000313" key="3">
    <source>
        <dbReference type="Proteomes" id="UP000789375"/>
    </source>
</evidence>
<accession>A0A9N9EGK4</accession>
<evidence type="ECO:0000256" key="1">
    <source>
        <dbReference type="SAM" id="MobiDB-lite"/>
    </source>
</evidence>
<protein>
    <submittedName>
        <fullName evidence="2">14930_t:CDS:1</fullName>
    </submittedName>
</protein>
<feature type="region of interest" description="Disordered" evidence="1">
    <location>
        <begin position="1"/>
        <end position="24"/>
    </location>
</feature>
<name>A0A9N9EGK4_FUNMO</name>
<comment type="caution">
    <text evidence="2">The sequence shown here is derived from an EMBL/GenBank/DDBJ whole genome shotgun (WGS) entry which is preliminary data.</text>
</comment>
<dbReference type="Proteomes" id="UP000789375">
    <property type="component" value="Unassembled WGS sequence"/>
</dbReference>
<proteinExistence type="predicted"/>
<reference evidence="2" key="1">
    <citation type="submission" date="2021-06" db="EMBL/GenBank/DDBJ databases">
        <authorList>
            <person name="Kallberg Y."/>
            <person name="Tangrot J."/>
            <person name="Rosling A."/>
        </authorList>
    </citation>
    <scope>NUCLEOTIDE SEQUENCE</scope>
    <source>
        <strain evidence="2">87-6 pot B 2015</strain>
    </source>
</reference>
<keyword evidence="3" id="KW-1185">Reference proteome</keyword>